<evidence type="ECO:0000313" key="3">
    <source>
        <dbReference type="Proteomes" id="UP000515909"/>
    </source>
</evidence>
<accession>A0A7G8T7K1</accession>
<dbReference type="NCBIfam" id="TIGR02867">
    <property type="entry name" value="spore_II_P"/>
    <property type="match status" value="1"/>
</dbReference>
<name>A0A7G8T7K1_9FIRM</name>
<dbReference type="OrthoDB" id="1633470at2"/>
<feature type="region of interest" description="Disordered" evidence="1">
    <location>
        <begin position="64"/>
        <end position="116"/>
    </location>
</feature>
<dbReference type="KEGG" id="cfem:HCR03_12705"/>
<gene>
    <name evidence="2" type="ORF">HCR03_12705</name>
</gene>
<organism evidence="2 3">
    <name type="scientific">Caproicibacter fermentans</name>
    <dbReference type="NCBI Taxonomy" id="2576756"/>
    <lineage>
        <taxon>Bacteria</taxon>
        <taxon>Bacillati</taxon>
        <taxon>Bacillota</taxon>
        <taxon>Clostridia</taxon>
        <taxon>Eubacteriales</taxon>
        <taxon>Acutalibacteraceae</taxon>
        <taxon>Caproicibacter</taxon>
    </lineage>
</organism>
<dbReference type="PROSITE" id="PS51257">
    <property type="entry name" value="PROKAR_LIPOPROTEIN"/>
    <property type="match status" value="1"/>
</dbReference>
<evidence type="ECO:0000256" key="1">
    <source>
        <dbReference type="SAM" id="MobiDB-lite"/>
    </source>
</evidence>
<dbReference type="EMBL" id="CP060286">
    <property type="protein sequence ID" value="QNK39592.1"/>
    <property type="molecule type" value="Genomic_DNA"/>
</dbReference>
<feature type="compositionally biased region" description="Low complexity" evidence="1">
    <location>
        <begin position="90"/>
        <end position="110"/>
    </location>
</feature>
<protein>
    <submittedName>
        <fullName evidence="2">Stage II sporulation protein P</fullName>
    </submittedName>
</protein>
<dbReference type="AlphaFoldDB" id="A0A7G8T7K1"/>
<dbReference type="Pfam" id="PF07454">
    <property type="entry name" value="SpoIIP"/>
    <property type="match status" value="1"/>
</dbReference>
<reference evidence="2 3" key="1">
    <citation type="submission" date="2020-08" db="EMBL/GenBank/DDBJ databases">
        <title>The isolate Caproiciproducens sp. 7D4C2 produces n-caproate at mildly acidic conditions from hexoses: genome and rBOX comparison with related strains and chain-elongating bacteria.</title>
        <authorList>
            <person name="Esquivel-Elizondo S."/>
            <person name="Bagci C."/>
            <person name="Temovska M."/>
            <person name="Jeon B.S."/>
            <person name="Bessarab I."/>
            <person name="Williams R.B.H."/>
            <person name="Huson D.H."/>
            <person name="Angenent L.T."/>
        </authorList>
    </citation>
    <scope>NUCLEOTIDE SEQUENCE [LARGE SCALE GENOMIC DNA]</scope>
    <source>
        <strain evidence="2 3">7D4C2</strain>
    </source>
</reference>
<evidence type="ECO:0000313" key="2">
    <source>
        <dbReference type="EMBL" id="QNK39592.1"/>
    </source>
</evidence>
<feature type="compositionally biased region" description="Low complexity" evidence="1">
    <location>
        <begin position="73"/>
        <end position="83"/>
    </location>
</feature>
<proteinExistence type="predicted"/>
<dbReference type="InterPro" id="IPR010897">
    <property type="entry name" value="Spore_II_P"/>
</dbReference>
<sequence>MIDNMRRTNMKKGKEKLMGMASVLLAALAVACVAVRLPSGFGQNTAVAAAGFILPYGAADGYRSADETDDTVPSSAEPSSKESTPPPSSVPSSSYPGSSSSGKESAAPSGTDSVESGVEEMCINTGGSKYENFYVKNSNQHHSIDIGEELKKQPDVKIKKNAGPQVLIYHTHTTEAFDGVTRSTDKSLSVCAVGDAIAKQLEDAGIGVIHDTTYHDYPAYNGSYGRSIVTMENDLKKYPSIQVTLDIHRDAMTRSDGTRLKPTAIVNGKKAAQVMIISGCDDTGDLGFPDWEYNMRLAVRLQKSMADLYPNLARPLNFCARRYNENVTHGSLLVEIGTDANKLDEAVYGGELFGKALAATLSQLT</sequence>
<dbReference type="Proteomes" id="UP000515909">
    <property type="component" value="Chromosome"/>
</dbReference>